<organism evidence="1 2">
    <name type="scientific">Thalictrum thalictroides</name>
    <name type="common">Rue-anemone</name>
    <name type="synonym">Anemone thalictroides</name>
    <dbReference type="NCBI Taxonomy" id="46969"/>
    <lineage>
        <taxon>Eukaryota</taxon>
        <taxon>Viridiplantae</taxon>
        <taxon>Streptophyta</taxon>
        <taxon>Embryophyta</taxon>
        <taxon>Tracheophyta</taxon>
        <taxon>Spermatophyta</taxon>
        <taxon>Magnoliopsida</taxon>
        <taxon>Ranunculales</taxon>
        <taxon>Ranunculaceae</taxon>
        <taxon>Thalictroideae</taxon>
        <taxon>Thalictrum</taxon>
    </lineage>
</organism>
<reference evidence="1 2" key="1">
    <citation type="submission" date="2020-06" db="EMBL/GenBank/DDBJ databases">
        <title>Transcriptomic and genomic resources for Thalictrum thalictroides and T. hernandezii: Facilitating candidate gene discovery in an emerging model plant lineage.</title>
        <authorList>
            <person name="Arias T."/>
            <person name="Riano-Pachon D.M."/>
            <person name="Di Stilio V.S."/>
        </authorList>
    </citation>
    <scope>NUCLEOTIDE SEQUENCE [LARGE SCALE GENOMIC DNA]</scope>
    <source>
        <strain evidence="2">cv. WT478/WT964</strain>
        <tissue evidence="1">Leaves</tissue>
    </source>
</reference>
<dbReference type="OrthoDB" id="913951at2759"/>
<protein>
    <submittedName>
        <fullName evidence="1">Uncharacterized protein</fullName>
    </submittedName>
</protein>
<dbReference type="Proteomes" id="UP000554482">
    <property type="component" value="Unassembled WGS sequence"/>
</dbReference>
<dbReference type="Pfam" id="PF05056">
    <property type="entry name" value="DUF674"/>
    <property type="match status" value="1"/>
</dbReference>
<keyword evidence="2" id="KW-1185">Reference proteome</keyword>
<sequence>MDNLYQSEEELCNEYPEQFTKDEKIPFNHKCDGGYVKETTIFMVTDELTVEPFSLVSSISFINKLDVHLSDLA</sequence>
<accession>A0A7J6XGA4</accession>
<proteinExistence type="predicted"/>
<evidence type="ECO:0000313" key="2">
    <source>
        <dbReference type="Proteomes" id="UP000554482"/>
    </source>
</evidence>
<gene>
    <name evidence="1" type="ORF">FRX31_002913</name>
</gene>
<comment type="caution">
    <text evidence="1">The sequence shown here is derived from an EMBL/GenBank/DDBJ whole genome shotgun (WGS) entry which is preliminary data.</text>
</comment>
<name>A0A7J6XGA4_THATH</name>
<dbReference type="EMBL" id="JABWDY010001358">
    <property type="protein sequence ID" value="KAF5207500.1"/>
    <property type="molecule type" value="Genomic_DNA"/>
</dbReference>
<dbReference type="InterPro" id="IPR007750">
    <property type="entry name" value="DUF674"/>
</dbReference>
<evidence type="ECO:0000313" key="1">
    <source>
        <dbReference type="EMBL" id="KAF5207500.1"/>
    </source>
</evidence>
<dbReference type="AlphaFoldDB" id="A0A7J6XGA4"/>